<accession>A0A5N6JC52</accession>
<evidence type="ECO:0000313" key="2">
    <source>
        <dbReference type="Proteomes" id="UP000326289"/>
    </source>
</evidence>
<reference evidence="1 2" key="1">
    <citation type="submission" date="2019-04" db="EMBL/GenBank/DDBJ databases">
        <title>Fungal friends and foes A comparative genomics study of 23 Aspergillus species from section Flavi.</title>
        <authorList>
            <consortium name="DOE Joint Genome Institute"/>
            <person name="Kjaerbolling I."/>
            <person name="Vesth T.C."/>
            <person name="Frisvad J.C."/>
            <person name="Nybo J.L."/>
            <person name="Theobald S."/>
            <person name="Kildgaard S."/>
            <person name="Petersen T.I."/>
            <person name="Kuo A."/>
            <person name="Sato A."/>
            <person name="Lyhne E.K."/>
            <person name="Kogle M.E."/>
            <person name="Wiebenga A."/>
            <person name="Kun R.S."/>
            <person name="Lubbers R.J."/>
            <person name="Makela M.R."/>
            <person name="Barry K."/>
            <person name="Chovatia M."/>
            <person name="Clum A."/>
            <person name="Daum C."/>
            <person name="Haridas S."/>
            <person name="He G."/>
            <person name="LaButti K."/>
            <person name="Lipzen A."/>
            <person name="Mondo S."/>
            <person name="Pangilinan J."/>
            <person name="Riley R."/>
            <person name="Salamov A."/>
            <person name="Simmons B.A."/>
            <person name="Magnuson J.K."/>
            <person name="Henrissat B."/>
            <person name="Mortensen U.H."/>
            <person name="Larsen T.O."/>
            <person name="De vries R.P."/>
            <person name="Grigoriev I.V."/>
            <person name="Machida M."/>
            <person name="Baker S.E."/>
            <person name="Andersen M.R."/>
        </authorList>
    </citation>
    <scope>NUCLEOTIDE SEQUENCE [LARGE SCALE GENOMIC DNA]</scope>
    <source>
        <strain evidence="1 2">CBS 117635</strain>
    </source>
</reference>
<evidence type="ECO:0008006" key="3">
    <source>
        <dbReference type="Google" id="ProtNLM"/>
    </source>
</evidence>
<organism evidence="1 2">
    <name type="scientific">Aspergillus minisclerotigenes</name>
    <dbReference type="NCBI Taxonomy" id="656917"/>
    <lineage>
        <taxon>Eukaryota</taxon>
        <taxon>Fungi</taxon>
        <taxon>Dikarya</taxon>
        <taxon>Ascomycota</taxon>
        <taxon>Pezizomycotina</taxon>
        <taxon>Eurotiomycetes</taxon>
        <taxon>Eurotiomycetidae</taxon>
        <taxon>Eurotiales</taxon>
        <taxon>Aspergillaceae</taxon>
        <taxon>Aspergillus</taxon>
        <taxon>Aspergillus subgen. Circumdati</taxon>
    </lineage>
</organism>
<gene>
    <name evidence="1" type="ORF">BDV30DRAFT_235856</name>
</gene>
<keyword evidence="2" id="KW-1185">Reference proteome</keyword>
<protein>
    <recommendedName>
        <fullName evidence="3">Transcription factor domain-containing protein</fullName>
    </recommendedName>
</protein>
<evidence type="ECO:0000313" key="1">
    <source>
        <dbReference type="EMBL" id="KAB8276405.1"/>
    </source>
</evidence>
<proteinExistence type="predicted"/>
<dbReference type="EMBL" id="ML732777">
    <property type="protein sequence ID" value="KAB8276405.1"/>
    <property type="molecule type" value="Genomic_DNA"/>
</dbReference>
<name>A0A5N6JC52_9EURO</name>
<sequence>MSDHRSNNSDAPVGHIVWINYSSLPRRKSGAANLGTTTLPSTSFNSGDMSGLEAGRLTQINAVTDWDSPPIYLEKALRYLASWRRRIATLASTQAYTAINAQFPRAVDFQSFDMLFWLGVMCDTTSSALTQRPLVISEHDCELPKATFSQAQAIYQTFYAHRSSTYGIGDTNKTDTAPELWGTFLLSPQPLSGAKARWPCRTDEAFAILQEAIPVKVLLWCRVARLQTLNEDLISATLSVYQYWTVAYDQFMRDCIANHEALPAKVQSWYVILAMHWHLGCLLDANCIERVDDDSLSANLQRSLRRSSGLVLELKKANSNAIADLARVSC</sequence>
<dbReference type="Proteomes" id="UP000326289">
    <property type="component" value="Unassembled WGS sequence"/>
</dbReference>
<dbReference type="AlphaFoldDB" id="A0A5N6JC52"/>